<organism evidence="1 2">
    <name type="scientific">Entomophthora muscae</name>
    <dbReference type="NCBI Taxonomy" id="34485"/>
    <lineage>
        <taxon>Eukaryota</taxon>
        <taxon>Fungi</taxon>
        <taxon>Fungi incertae sedis</taxon>
        <taxon>Zoopagomycota</taxon>
        <taxon>Entomophthoromycotina</taxon>
        <taxon>Entomophthoromycetes</taxon>
        <taxon>Entomophthorales</taxon>
        <taxon>Entomophthoraceae</taxon>
        <taxon>Entomophthora</taxon>
    </lineage>
</organism>
<protein>
    <submittedName>
        <fullName evidence="1">Uncharacterized protein</fullName>
    </submittedName>
</protein>
<sequence>MLEYKNEMWKETGQQKIHCFLQNGINPSVFHGGFRLLTVQYITVQSPDFQAKLGLWAQIPVSQLILLFRAP</sequence>
<dbReference type="Proteomes" id="UP001165960">
    <property type="component" value="Unassembled WGS sequence"/>
</dbReference>
<dbReference type="EMBL" id="QTSX02007328">
    <property type="protein sequence ID" value="KAJ9048759.1"/>
    <property type="molecule type" value="Genomic_DNA"/>
</dbReference>
<accession>A0ACC2RFD0</accession>
<proteinExistence type="predicted"/>
<name>A0ACC2RFD0_9FUNG</name>
<reference evidence="1" key="1">
    <citation type="submission" date="2022-04" db="EMBL/GenBank/DDBJ databases">
        <title>Genome of the entomopathogenic fungus Entomophthora muscae.</title>
        <authorList>
            <person name="Elya C."/>
            <person name="Lovett B.R."/>
            <person name="Lee E."/>
            <person name="Macias A.M."/>
            <person name="Hajek A.E."/>
            <person name="De Bivort B.L."/>
            <person name="Kasson M.T."/>
            <person name="De Fine Licht H.H."/>
            <person name="Stajich J.E."/>
        </authorList>
    </citation>
    <scope>NUCLEOTIDE SEQUENCE</scope>
    <source>
        <strain evidence="1">Berkeley</strain>
    </source>
</reference>
<keyword evidence="2" id="KW-1185">Reference proteome</keyword>
<comment type="caution">
    <text evidence="1">The sequence shown here is derived from an EMBL/GenBank/DDBJ whole genome shotgun (WGS) entry which is preliminary data.</text>
</comment>
<gene>
    <name evidence="1" type="ORF">DSO57_1031575</name>
</gene>
<evidence type="ECO:0000313" key="1">
    <source>
        <dbReference type="EMBL" id="KAJ9048759.1"/>
    </source>
</evidence>
<evidence type="ECO:0000313" key="2">
    <source>
        <dbReference type="Proteomes" id="UP001165960"/>
    </source>
</evidence>